<comment type="subcellular location">
    <subcellularLocation>
        <location evidence="1">Cell outer membrane</location>
        <topology evidence="1">Multi-pass membrane protein</topology>
    </subcellularLocation>
</comment>
<organism evidence="9">
    <name type="scientific">Telmatobacter sp. DSM 110680</name>
    <dbReference type="NCBI Taxonomy" id="3036704"/>
    <lineage>
        <taxon>Bacteria</taxon>
        <taxon>Pseudomonadati</taxon>
        <taxon>Acidobacteriota</taxon>
        <taxon>Terriglobia</taxon>
        <taxon>Terriglobales</taxon>
        <taxon>Acidobacteriaceae</taxon>
        <taxon>Telmatobacter</taxon>
    </lineage>
</organism>
<dbReference type="Pfam" id="PF13620">
    <property type="entry name" value="CarboxypepD_reg"/>
    <property type="match status" value="1"/>
</dbReference>
<keyword evidence="7" id="KW-0732">Signal</keyword>
<dbReference type="GO" id="GO:0015344">
    <property type="term" value="F:siderophore uptake transmembrane transporter activity"/>
    <property type="evidence" value="ECO:0007669"/>
    <property type="project" value="TreeGrafter"/>
</dbReference>
<keyword evidence="3" id="KW-1134">Transmembrane beta strand</keyword>
<proteinExistence type="predicted"/>
<evidence type="ECO:0000256" key="2">
    <source>
        <dbReference type="ARBA" id="ARBA00022448"/>
    </source>
</evidence>
<dbReference type="GO" id="GO:0030246">
    <property type="term" value="F:carbohydrate binding"/>
    <property type="evidence" value="ECO:0007669"/>
    <property type="project" value="InterPro"/>
</dbReference>
<feature type="chain" id="PRO_5043918861" evidence="7">
    <location>
        <begin position="28"/>
        <end position="1331"/>
    </location>
</feature>
<dbReference type="InterPro" id="IPR036942">
    <property type="entry name" value="Beta-barrel_TonB_sf"/>
</dbReference>
<evidence type="ECO:0000256" key="4">
    <source>
        <dbReference type="ARBA" id="ARBA00022692"/>
    </source>
</evidence>
<dbReference type="SUPFAM" id="SSF56935">
    <property type="entry name" value="Porins"/>
    <property type="match status" value="1"/>
</dbReference>
<evidence type="ECO:0000256" key="7">
    <source>
        <dbReference type="SAM" id="SignalP"/>
    </source>
</evidence>
<evidence type="ECO:0000259" key="8">
    <source>
        <dbReference type="Pfam" id="PF25183"/>
    </source>
</evidence>
<accession>A0AAU7DPL6</accession>
<reference evidence="9" key="1">
    <citation type="submission" date="2023-03" db="EMBL/GenBank/DDBJ databases">
        <title>Edaphobacter sp.</title>
        <authorList>
            <person name="Huber K.J."/>
            <person name="Papendorf J."/>
            <person name="Pilke C."/>
            <person name="Bunk B."/>
            <person name="Sproeer C."/>
            <person name="Pester M."/>
        </authorList>
    </citation>
    <scope>NUCLEOTIDE SEQUENCE</scope>
    <source>
        <strain evidence="9">DSM 110680</strain>
    </source>
</reference>
<dbReference type="SUPFAM" id="SSF49452">
    <property type="entry name" value="Starch-binding domain-like"/>
    <property type="match status" value="1"/>
</dbReference>
<keyword evidence="6" id="KW-0998">Cell outer membrane</keyword>
<evidence type="ECO:0000256" key="6">
    <source>
        <dbReference type="ARBA" id="ARBA00023237"/>
    </source>
</evidence>
<feature type="domain" description="TonB-dependent transporter Oar-like beta-barrel" evidence="8">
    <location>
        <begin position="286"/>
        <end position="1324"/>
    </location>
</feature>
<dbReference type="GO" id="GO:0044718">
    <property type="term" value="P:siderophore transmembrane transport"/>
    <property type="evidence" value="ECO:0007669"/>
    <property type="project" value="TreeGrafter"/>
</dbReference>
<dbReference type="RefSeq" id="WP_348264482.1">
    <property type="nucleotide sequence ID" value="NZ_CP121196.1"/>
</dbReference>
<protein>
    <submittedName>
        <fullName evidence="9">TonB-dependent receptor</fullName>
    </submittedName>
</protein>
<dbReference type="Gene3D" id="2.60.40.1120">
    <property type="entry name" value="Carboxypeptidase-like, regulatory domain"/>
    <property type="match status" value="1"/>
</dbReference>
<keyword evidence="4" id="KW-0812">Transmembrane</keyword>
<dbReference type="Pfam" id="PF25183">
    <property type="entry name" value="OMP_b-brl_4"/>
    <property type="match status" value="1"/>
</dbReference>
<keyword evidence="2" id="KW-0813">Transport</keyword>
<dbReference type="InterPro" id="IPR013784">
    <property type="entry name" value="Carb-bd-like_fold"/>
</dbReference>
<sequence>MRIRSQMISRLFAFATVVALCSFTLLAQQTLGGLTGEVTDASGGVIPNVQITVVDESTSLTRTTTSNGSGTYSLVNLPIGIYTLTYKADGYDVQKTQHITVQANRTATVNAALKVGQTTTTVEVEASPLMNAVDTTVGYVLDKTEIEDVPLATGSFTGLATQSSGVSAELGGGTGANSGLGNAPIWANGQRDTSNSFLLNGVDASNLFNGKSTSQVSSARVINSTGVQTSPGGGGGEIPSAASIYLSIGNAIPTPAPETIAEVRVNASMYDATQGSTSGAHIDLSTASGTNNYHGALYAHRGTNWINAAPFFFNQDPSVPSYDKVPELHRYILGGSIGGPIIKDKLFAFLSYQHLHVSDQEIGDSFLDVPVGLSDDRSASALTDITNNSFGENIGNPDVAVSSIDHNALVLFNSPALPGEPGKWLIPNDALGGIPPTITHLDNAFIPGTGRFGADLAVADIDYNATKKDTLSLKYFYQHDPTISPYSYSSVPGFAEHLDSGAQVFSISNSYLVKPNLSTTETIGFIREKNWADNEQAFGPNSIPGGAAGTGSINMFGSNYFPGISIFNILGQYQPSGITNVYLNIGPNAESQSSNTGVFQNRLAPSGTAIWMLGKHTLNFGASYSYTQLNTIDKRTGTGTIATDDFSQFVQGFVTPGSSATGFYVTSFLQGDASRYYRANQLGTYLQDKFQITPTLSLTAGVRYDWDGGLTEKYGRIFNFDPSSYSYSAASDSIDNTGLIIAGNNANGTKGVSATTLTGRQWGIAPRIGAAWQPGMFHSKLVVRAGAGMYYDRGELFSYLSPGYAIGTVTGGPFGVNQQLPFVNVSSCPSSSQSLYGDYGSYYIPTCGGNGGYGPPTALPTNAEGNLENPYGTTLQHPAPSNPKASDLANYLPNAYSIENYGDGAPGVINNGQPISLGVYNRANKLPYTFNYTLDVQWQPRNDLAIELGYVGNLGRHQVIPLPFNQPKIASTSAPTLGGGAYQQNYSYGYDVLGATLPDGSGYQANYEGGNVDLRVPYIGYAAESLSYVAAGVDAYNALQAHIEKRMSHGIQVGVSYTWSHALDEQSGLGLFYNGNNPLNLRSGYGSSDYDRTHVTTFNYIYQIPGFARKNSLVGKLADGWSLVGLTVLQSGQPYSVIDFSGAIGSIYYSTADGITNPVVPLANGCTAKTALSGHSGAWTPVLGQAGAALKASCFTLPLLPAGGLNGAIPTSDPYETGFTSGQRNIFRQAFQKRADASLVKETKLTERYSLKFTFDVYNLTNTTSFDIPGNEVSQNAFYNAFPSAGEPVLPSGCSGTGPCNSLYSFPSGLGIVTHTIGSPRQVQMSLHFDF</sequence>
<dbReference type="Gene3D" id="2.40.170.20">
    <property type="entry name" value="TonB-dependent receptor, beta-barrel domain"/>
    <property type="match status" value="1"/>
</dbReference>
<dbReference type="PANTHER" id="PTHR30069">
    <property type="entry name" value="TONB-DEPENDENT OUTER MEMBRANE RECEPTOR"/>
    <property type="match status" value="1"/>
</dbReference>
<dbReference type="InterPro" id="IPR039426">
    <property type="entry name" value="TonB-dep_rcpt-like"/>
</dbReference>
<feature type="signal peptide" evidence="7">
    <location>
        <begin position="1"/>
        <end position="27"/>
    </location>
</feature>
<name>A0AAU7DPL6_9BACT</name>
<keyword evidence="9" id="KW-0675">Receptor</keyword>
<evidence type="ECO:0000256" key="1">
    <source>
        <dbReference type="ARBA" id="ARBA00004571"/>
    </source>
</evidence>
<dbReference type="PANTHER" id="PTHR30069:SF46">
    <property type="entry name" value="OAR PROTEIN"/>
    <property type="match status" value="1"/>
</dbReference>
<gene>
    <name evidence="9" type="ORF">P8935_08095</name>
</gene>
<dbReference type="InterPro" id="IPR057601">
    <property type="entry name" value="Oar-like_b-barrel"/>
</dbReference>
<evidence type="ECO:0000313" key="9">
    <source>
        <dbReference type="EMBL" id="XBH19266.1"/>
    </source>
</evidence>
<evidence type="ECO:0000256" key="3">
    <source>
        <dbReference type="ARBA" id="ARBA00022452"/>
    </source>
</evidence>
<keyword evidence="5" id="KW-0472">Membrane</keyword>
<evidence type="ECO:0000256" key="5">
    <source>
        <dbReference type="ARBA" id="ARBA00023136"/>
    </source>
</evidence>
<dbReference type="EMBL" id="CP121196">
    <property type="protein sequence ID" value="XBH19266.1"/>
    <property type="molecule type" value="Genomic_DNA"/>
</dbReference>
<dbReference type="GO" id="GO:0009279">
    <property type="term" value="C:cell outer membrane"/>
    <property type="evidence" value="ECO:0007669"/>
    <property type="project" value="UniProtKB-SubCell"/>
</dbReference>